<accession>A0ABV2CPZ8</accession>
<dbReference type="InterPro" id="IPR006121">
    <property type="entry name" value="HMA_dom"/>
</dbReference>
<dbReference type="InterPro" id="IPR017969">
    <property type="entry name" value="Heavy-metal-associated_CS"/>
</dbReference>
<dbReference type="RefSeq" id="WP_345923198.1">
    <property type="nucleotide sequence ID" value="NZ_JBDIVF010000001.1"/>
</dbReference>
<evidence type="ECO:0000256" key="1">
    <source>
        <dbReference type="ARBA" id="ARBA00022723"/>
    </source>
</evidence>
<keyword evidence="1" id="KW-0479">Metal-binding</keyword>
<dbReference type="EMBL" id="JBEWLZ010000004">
    <property type="protein sequence ID" value="MET1489893.1"/>
    <property type="molecule type" value="Genomic_DNA"/>
</dbReference>
<keyword evidence="4" id="KW-1185">Reference proteome</keyword>
<dbReference type="SUPFAM" id="SSF55008">
    <property type="entry name" value="HMA, heavy metal-associated domain"/>
    <property type="match status" value="1"/>
</dbReference>
<evidence type="ECO:0000259" key="2">
    <source>
        <dbReference type="PROSITE" id="PS50846"/>
    </source>
</evidence>
<sequence length="63" mass="6623">MYEFTVPGISCGGCAKTITRILGELDAAAKVDIDVASKHVRVETSQSREAVVARLADAGFEPA</sequence>
<proteinExistence type="predicted"/>
<dbReference type="PROSITE" id="PS01047">
    <property type="entry name" value="HMA_1"/>
    <property type="match status" value="1"/>
</dbReference>
<gene>
    <name evidence="3" type="ORF">ABVT11_08645</name>
</gene>
<dbReference type="Pfam" id="PF00403">
    <property type="entry name" value="HMA"/>
    <property type="match status" value="1"/>
</dbReference>
<reference evidence="3 4" key="1">
    <citation type="submission" date="2024-07" db="EMBL/GenBank/DDBJ databases">
        <title>Uliginosibacterium paludis KCTC:42655.</title>
        <authorList>
            <person name="Kim M.K."/>
        </authorList>
    </citation>
    <scope>NUCLEOTIDE SEQUENCE [LARGE SCALE GENOMIC DNA]</scope>
    <source>
        <strain evidence="3 4">KCTC 42655</strain>
    </source>
</reference>
<name>A0ABV2CPZ8_9RHOO</name>
<organism evidence="3 4">
    <name type="scientific">Uliginosibacterium paludis</name>
    <dbReference type="NCBI Taxonomy" id="1615952"/>
    <lineage>
        <taxon>Bacteria</taxon>
        <taxon>Pseudomonadati</taxon>
        <taxon>Pseudomonadota</taxon>
        <taxon>Betaproteobacteria</taxon>
        <taxon>Rhodocyclales</taxon>
        <taxon>Zoogloeaceae</taxon>
        <taxon>Uliginosibacterium</taxon>
    </lineage>
</organism>
<evidence type="ECO:0000313" key="4">
    <source>
        <dbReference type="Proteomes" id="UP001548590"/>
    </source>
</evidence>
<dbReference type="Gene3D" id="3.30.70.100">
    <property type="match status" value="1"/>
</dbReference>
<dbReference type="InterPro" id="IPR036163">
    <property type="entry name" value="HMA_dom_sf"/>
</dbReference>
<evidence type="ECO:0000313" key="3">
    <source>
        <dbReference type="EMBL" id="MET1489893.1"/>
    </source>
</evidence>
<feature type="domain" description="HMA" evidence="2">
    <location>
        <begin position="1"/>
        <end position="63"/>
    </location>
</feature>
<dbReference type="Proteomes" id="UP001548590">
    <property type="component" value="Unassembled WGS sequence"/>
</dbReference>
<comment type="caution">
    <text evidence="3">The sequence shown here is derived from an EMBL/GenBank/DDBJ whole genome shotgun (WGS) entry which is preliminary data.</text>
</comment>
<protein>
    <submittedName>
        <fullName evidence="3">Heavy-metal-associated domain-containing protein</fullName>
    </submittedName>
</protein>
<dbReference type="PROSITE" id="PS50846">
    <property type="entry name" value="HMA_2"/>
    <property type="match status" value="1"/>
</dbReference>
<dbReference type="CDD" id="cd00371">
    <property type="entry name" value="HMA"/>
    <property type="match status" value="1"/>
</dbReference>